<dbReference type="SUPFAM" id="SSF55666">
    <property type="entry name" value="Ribonuclease PH domain 2-like"/>
    <property type="match status" value="1"/>
</dbReference>
<keyword evidence="3" id="KW-0820">tRNA-binding</keyword>
<evidence type="ECO:0000259" key="6">
    <source>
        <dbReference type="Pfam" id="PF01138"/>
    </source>
</evidence>
<dbReference type="GO" id="GO:0009022">
    <property type="term" value="F:tRNA nucleotidyltransferase activity"/>
    <property type="evidence" value="ECO:0007669"/>
    <property type="project" value="InterPro"/>
</dbReference>
<evidence type="ECO:0000256" key="1">
    <source>
        <dbReference type="ARBA" id="ARBA00006678"/>
    </source>
</evidence>
<dbReference type="PANTHER" id="PTHR11953:SF0">
    <property type="entry name" value="EXOSOME COMPLEX COMPONENT RRP41"/>
    <property type="match status" value="1"/>
</dbReference>
<evidence type="ECO:0000256" key="3">
    <source>
        <dbReference type="ARBA" id="ARBA00022555"/>
    </source>
</evidence>
<dbReference type="InterPro" id="IPR001247">
    <property type="entry name" value="ExoRNase_PH_dom1"/>
</dbReference>
<dbReference type="InterPro" id="IPR002381">
    <property type="entry name" value="RNase_PH_bac-type"/>
</dbReference>
<dbReference type="InterPro" id="IPR027408">
    <property type="entry name" value="PNPase/RNase_PH_dom_sf"/>
</dbReference>
<dbReference type="HAMAP" id="MF_00564">
    <property type="entry name" value="RNase_PH"/>
    <property type="match status" value="1"/>
</dbReference>
<name>A0A0F9V658_9ZZZZ</name>
<dbReference type="Pfam" id="PF01138">
    <property type="entry name" value="RNase_PH"/>
    <property type="match status" value="1"/>
</dbReference>
<keyword evidence="4" id="KW-0819">tRNA processing</keyword>
<comment type="similarity">
    <text evidence="1">Belongs to the RNase PH family.</text>
</comment>
<dbReference type="InterPro" id="IPR015847">
    <property type="entry name" value="ExoRNase_PH_dom2"/>
</dbReference>
<dbReference type="Pfam" id="PF03725">
    <property type="entry name" value="RNase_PH_C"/>
    <property type="match status" value="1"/>
</dbReference>
<dbReference type="NCBIfam" id="TIGR01966">
    <property type="entry name" value="RNasePH"/>
    <property type="match status" value="1"/>
</dbReference>
<keyword evidence="5" id="KW-0694">RNA-binding</keyword>
<evidence type="ECO:0000256" key="4">
    <source>
        <dbReference type="ARBA" id="ARBA00022694"/>
    </source>
</evidence>
<evidence type="ECO:0000259" key="7">
    <source>
        <dbReference type="Pfam" id="PF03725"/>
    </source>
</evidence>
<proteinExistence type="inferred from homology"/>
<gene>
    <name evidence="8" type="ORF">LCGC14_0125100</name>
</gene>
<dbReference type="InterPro" id="IPR020568">
    <property type="entry name" value="Ribosomal_Su5_D2-typ_SF"/>
</dbReference>
<feature type="domain" description="Exoribonuclease phosphorolytic" evidence="7">
    <location>
        <begin position="160"/>
        <end position="224"/>
    </location>
</feature>
<dbReference type="GO" id="GO:0006364">
    <property type="term" value="P:rRNA processing"/>
    <property type="evidence" value="ECO:0007669"/>
    <property type="project" value="UniProtKB-KW"/>
</dbReference>
<dbReference type="AlphaFoldDB" id="A0A0F9V658"/>
<dbReference type="GO" id="GO:0000049">
    <property type="term" value="F:tRNA binding"/>
    <property type="evidence" value="ECO:0007669"/>
    <property type="project" value="UniProtKB-KW"/>
</dbReference>
<dbReference type="EMBL" id="LAZR01000039">
    <property type="protein sequence ID" value="KKO00736.1"/>
    <property type="molecule type" value="Genomic_DNA"/>
</dbReference>
<feature type="domain" description="Exoribonuclease phosphorolytic" evidence="6">
    <location>
        <begin position="14"/>
        <end position="142"/>
    </location>
</feature>
<dbReference type="GO" id="GO:0016075">
    <property type="term" value="P:rRNA catabolic process"/>
    <property type="evidence" value="ECO:0007669"/>
    <property type="project" value="TreeGrafter"/>
</dbReference>
<dbReference type="PANTHER" id="PTHR11953">
    <property type="entry name" value="EXOSOME COMPLEX COMPONENT"/>
    <property type="match status" value="1"/>
</dbReference>
<organism evidence="8">
    <name type="scientific">marine sediment metagenome</name>
    <dbReference type="NCBI Taxonomy" id="412755"/>
    <lineage>
        <taxon>unclassified sequences</taxon>
        <taxon>metagenomes</taxon>
        <taxon>ecological metagenomes</taxon>
    </lineage>
</organism>
<dbReference type="InterPro" id="IPR050080">
    <property type="entry name" value="RNase_PH"/>
</dbReference>
<protein>
    <submittedName>
        <fullName evidence="8">Uncharacterized protein</fullName>
    </submittedName>
</protein>
<dbReference type="SUPFAM" id="SSF54211">
    <property type="entry name" value="Ribosomal protein S5 domain 2-like"/>
    <property type="match status" value="1"/>
</dbReference>
<reference evidence="8" key="1">
    <citation type="journal article" date="2015" name="Nature">
        <title>Complex archaea that bridge the gap between prokaryotes and eukaryotes.</title>
        <authorList>
            <person name="Spang A."/>
            <person name="Saw J.H."/>
            <person name="Jorgensen S.L."/>
            <person name="Zaremba-Niedzwiedzka K."/>
            <person name="Martijn J."/>
            <person name="Lind A.E."/>
            <person name="van Eijk R."/>
            <person name="Schleper C."/>
            <person name="Guy L."/>
            <person name="Ettema T.J."/>
        </authorList>
    </citation>
    <scope>NUCLEOTIDE SEQUENCE</scope>
</reference>
<accession>A0A0F9V658</accession>
<evidence type="ECO:0000313" key="8">
    <source>
        <dbReference type="EMBL" id="KKO00736.1"/>
    </source>
</evidence>
<keyword evidence="2" id="KW-0698">rRNA processing</keyword>
<dbReference type="FunFam" id="3.30.230.70:FF:000003">
    <property type="entry name" value="Ribonuclease PH"/>
    <property type="match status" value="1"/>
</dbReference>
<evidence type="ECO:0000256" key="2">
    <source>
        <dbReference type="ARBA" id="ARBA00022552"/>
    </source>
</evidence>
<dbReference type="InterPro" id="IPR036345">
    <property type="entry name" value="ExoRNase_PH_dom2_sf"/>
</dbReference>
<dbReference type="Gene3D" id="3.30.230.70">
    <property type="entry name" value="GHMP Kinase, N-terminal domain"/>
    <property type="match status" value="1"/>
</dbReference>
<sequence>MPPTKRPDGRRANELRPVRIRLGFVRSADGSCLIETGRTRVICTASIDEGVPRWRAGRGVGWVTAEYGMLPASTGQRKRRPSIKPDGRGVEIQRLIGRVLRSVVRFEAMGERTITLDCDVLEADGGTRTAAITGAYVALAHAVGRGQRGGQFGRGVLSGAVAAVSAGIVAGRAVLDLNYAEDVGAEVDFNVAMTNGKRFVEVQGAAEGAPFSEEQLQQMLRLARGGITKLLAAQRRALGTRSAR</sequence>
<dbReference type="GO" id="GO:0008033">
    <property type="term" value="P:tRNA processing"/>
    <property type="evidence" value="ECO:0007669"/>
    <property type="project" value="UniProtKB-KW"/>
</dbReference>
<evidence type="ECO:0000256" key="5">
    <source>
        <dbReference type="ARBA" id="ARBA00022884"/>
    </source>
</evidence>
<comment type="caution">
    <text evidence="8">The sequence shown here is derived from an EMBL/GenBank/DDBJ whole genome shotgun (WGS) entry which is preliminary data.</text>
</comment>